<keyword evidence="1" id="KW-0812">Transmembrane</keyword>
<keyword evidence="1" id="KW-1133">Transmembrane helix</keyword>
<reference evidence="2" key="1">
    <citation type="submission" date="2023-10" db="EMBL/GenBank/DDBJ databases">
        <title>Genome assembly of Pristionchus species.</title>
        <authorList>
            <person name="Yoshida K."/>
            <person name="Sommer R.J."/>
        </authorList>
    </citation>
    <scope>NUCLEOTIDE SEQUENCE</scope>
    <source>
        <strain evidence="2">RS5133</strain>
    </source>
</reference>
<accession>A0AAV5UW09</accession>
<proteinExistence type="predicted"/>
<feature type="transmembrane region" description="Helical" evidence="1">
    <location>
        <begin position="20"/>
        <end position="39"/>
    </location>
</feature>
<evidence type="ECO:0000313" key="2">
    <source>
        <dbReference type="EMBL" id="GMT10514.1"/>
    </source>
</evidence>
<dbReference type="EMBL" id="BTSY01000001">
    <property type="protein sequence ID" value="GMT10514.1"/>
    <property type="molecule type" value="Genomic_DNA"/>
</dbReference>
<dbReference type="Proteomes" id="UP001432322">
    <property type="component" value="Unassembled WGS sequence"/>
</dbReference>
<evidence type="ECO:0000256" key="1">
    <source>
        <dbReference type="SAM" id="Phobius"/>
    </source>
</evidence>
<evidence type="ECO:0000313" key="3">
    <source>
        <dbReference type="Proteomes" id="UP001432322"/>
    </source>
</evidence>
<protein>
    <recommendedName>
        <fullName evidence="4">Secreted protein</fullName>
    </recommendedName>
</protein>
<gene>
    <name evidence="2" type="ORF">PFISCL1PPCAC_1811</name>
</gene>
<keyword evidence="1" id="KW-0472">Membrane</keyword>
<organism evidence="2 3">
    <name type="scientific">Pristionchus fissidentatus</name>
    <dbReference type="NCBI Taxonomy" id="1538716"/>
    <lineage>
        <taxon>Eukaryota</taxon>
        <taxon>Metazoa</taxon>
        <taxon>Ecdysozoa</taxon>
        <taxon>Nematoda</taxon>
        <taxon>Chromadorea</taxon>
        <taxon>Rhabditida</taxon>
        <taxon>Rhabditina</taxon>
        <taxon>Diplogasteromorpha</taxon>
        <taxon>Diplogasteroidea</taxon>
        <taxon>Neodiplogasteridae</taxon>
        <taxon>Pristionchus</taxon>
    </lineage>
</organism>
<keyword evidence="3" id="KW-1185">Reference proteome</keyword>
<comment type="caution">
    <text evidence="2">The sequence shown here is derived from an EMBL/GenBank/DDBJ whole genome shotgun (WGS) entry which is preliminary data.</text>
</comment>
<name>A0AAV5UW09_9BILA</name>
<dbReference type="AlphaFoldDB" id="A0AAV5UW09"/>
<sequence length="86" mass="10844">MGRIRSLWRIRWIRRVRWRIWASSSPSWTLGIWWIWWRISIWRLWNERRRIRRRPSAGSSSRMIRRFFFVHFSSISMPVNKCVVPS</sequence>
<evidence type="ECO:0008006" key="4">
    <source>
        <dbReference type="Google" id="ProtNLM"/>
    </source>
</evidence>